<dbReference type="GO" id="GO:0003676">
    <property type="term" value="F:nucleic acid binding"/>
    <property type="evidence" value="ECO:0007669"/>
    <property type="project" value="InterPro"/>
</dbReference>
<sequence>MQGRHVTYREIKVSLGIKVYEKIRKNNRQLRIILHHIVMMKNASHHTSADITRVLEGQKIELTGHPPYSPYSPYWAPNGFYLLPNVKNKLRAQRFSSCE</sequence>
<protein>
    <recommendedName>
        <fullName evidence="3">Mariner Mos1 transposase</fullName>
    </recommendedName>
</protein>
<proteinExistence type="predicted"/>
<dbReference type="AlphaFoldDB" id="A0A4C1ZZE7"/>
<evidence type="ECO:0008006" key="3">
    <source>
        <dbReference type="Google" id="ProtNLM"/>
    </source>
</evidence>
<reference evidence="1 2" key="1">
    <citation type="journal article" date="2019" name="Commun. Biol.">
        <title>The bagworm genome reveals a unique fibroin gene that provides high tensile strength.</title>
        <authorList>
            <person name="Kono N."/>
            <person name="Nakamura H."/>
            <person name="Ohtoshi R."/>
            <person name="Tomita M."/>
            <person name="Numata K."/>
            <person name="Arakawa K."/>
        </authorList>
    </citation>
    <scope>NUCLEOTIDE SEQUENCE [LARGE SCALE GENOMIC DNA]</scope>
</reference>
<dbReference type="Proteomes" id="UP000299102">
    <property type="component" value="Unassembled WGS sequence"/>
</dbReference>
<keyword evidence="2" id="KW-1185">Reference proteome</keyword>
<dbReference type="EMBL" id="BGZK01002471">
    <property type="protein sequence ID" value="GBP94181.1"/>
    <property type="molecule type" value="Genomic_DNA"/>
</dbReference>
<accession>A0A4C1ZZE7</accession>
<dbReference type="OrthoDB" id="10017160at2759"/>
<name>A0A4C1ZZE7_EUMVA</name>
<dbReference type="InterPro" id="IPR036397">
    <property type="entry name" value="RNaseH_sf"/>
</dbReference>
<evidence type="ECO:0000313" key="1">
    <source>
        <dbReference type="EMBL" id="GBP94181.1"/>
    </source>
</evidence>
<evidence type="ECO:0000313" key="2">
    <source>
        <dbReference type="Proteomes" id="UP000299102"/>
    </source>
</evidence>
<dbReference type="Gene3D" id="3.30.420.10">
    <property type="entry name" value="Ribonuclease H-like superfamily/Ribonuclease H"/>
    <property type="match status" value="1"/>
</dbReference>
<gene>
    <name evidence="1" type="ORF">EVAR_100802_1</name>
</gene>
<organism evidence="1 2">
    <name type="scientific">Eumeta variegata</name>
    <name type="common">Bagworm moth</name>
    <name type="synonym">Eumeta japonica</name>
    <dbReference type="NCBI Taxonomy" id="151549"/>
    <lineage>
        <taxon>Eukaryota</taxon>
        <taxon>Metazoa</taxon>
        <taxon>Ecdysozoa</taxon>
        <taxon>Arthropoda</taxon>
        <taxon>Hexapoda</taxon>
        <taxon>Insecta</taxon>
        <taxon>Pterygota</taxon>
        <taxon>Neoptera</taxon>
        <taxon>Endopterygota</taxon>
        <taxon>Lepidoptera</taxon>
        <taxon>Glossata</taxon>
        <taxon>Ditrysia</taxon>
        <taxon>Tineoidea</taxon>
        <taxon>Psychidae</taxon>
        <taxon>Oiketicinae</taxon>
        <taxon>Eumeta</taxon>
    </lineage>
</organism>
<comment type="caution">
    <text evidence="1">The sequence shown here is derived from an EMBL/GenBank/DDBJ whole genome shotgun (WGS) entry which is preliminary data.</text>
</comment>